<comment type="function">
    <text evidence="3">PPIases accelerate the folding of proteins. It catalyzes the cis-trans isomerization of proline imidic peptide bonds in oligopeptides.</text>
</comment>
<evidence type="ECO:0000313" key="6">
    <source>
        <dbReference type="Proteomes" id="UP000276864"/>
    </source>
</evidence>
<dbReference type="VEuPathDB" id="FungiDB:BTJ68_02122"/>
<dbReference type="SUPFAM" id="SSF50891">
    <property type="entry name" value="Cyclophilin-like"/>
    <property type="match status" value="1"/>
</dbReference>
<evidence type="ECO:0000256" key="3">
    <source>
        <dbReference type="RuleBase" id="RU363019"/>
    </source>
</evidence>
<dbReference type="EC" id="5.2.1.8" evidence="3"/>
<dbReference type="InterPro" id="IPR002130">
    <property type="entry name" value="Cyclophilin-type_PPIase_dom"/>
</dbReference>
<organism evidence="5 6">
    <name type="scientific">Hortaea werneckii</name>
    <name type="common">Black yeast</name>
    <name type="synonym">Cladosporium werneckii</name>
    <dbReference type="NCBI Taxonomy" id="91943"/>
    <lineage>
        <taxon>Eukaryota</taxon>
        <taxon>Fungi</taxon>
        <taxon>Dikarya</taxon>
        <taxon>Ascomycota</taxon>
        <taxon>Pezizomycotina</taxon>
        <taxon>Dothideomycetes</taxon>
        <taxon>Dothideomycetidae</taxon>
        <taxon>Mycosphaerellales</taxon>
        <taxon>Teratosphaeriaceae</taxon>
        <taxon>Hortaea</taxon>
    </lineage>
</organism>
<gene>
    <name evidence="5" type="ORF">D0866_04249</name>
</gene>
<evidence type="ECO:0000313" key="5">
    <source>
        <dbReference type="EMBL" id="RMY35962.1"/>
    </source>
</evidence>
<keyword evidence="3" id="KW-0413">Isomerase</keyword>
<dbReference type="InterPro" id="IPR020892">
    <property type="entry name" value="Cyclophilin-type_PPIase_CS"/>
</dbReference>
<dbReference type="AlphaFoldDB" id="A0A3M7B7Y5"/>
<reference evidence="5 6" key="1">
    <citation type="journal article" date="2018" name="BMC Genomics">
        <title>Genomic evidence for intraspecific hybridization in a clonal and extremely halotolerant yeast.</title>
        <authorList>
            <person name="Gostincar C."/>
            <person name="Stajich J.E."/>
            <person name="Zupancic J."/>
            <person name="Zalar P."/>
            <person name="Gunde-Cimerman N."/>
        </authorList>
    </citation>
    <scope>NUCLEOTIDE SEQUENCE [LARGE SCALE GENOMIC DNA]</scope>
    <source>
        <strain evidence="5 6">EXF-6651</strain>
    </source>
</reference>
<comment type="caution">
    <text evidence="5">The sequence shown here is derived from an EMBL/GenBank/DDBJ whole genome shotgun (WGS) entry which is preliminary data.</text>
</comment>
<dbReference type="Proteomes" id="UP000276864">
    <property type="component" value="Unassembled WGS sequence"/>
</dbReference>
<evidence type="ECO:0000256" key="2">
    <source>
        <dbReference type="ARBA" id="ARBA00038286"/>
    </source>
</evidence>
<evidence type="ECO:0000259" key="4">
    <source>
        <dbReference type="PROSITE" id="PS50072"/>
    </source>
</evidence>
<dbReference type="GO" id="GO:0071013">
    <property type="term" value="C:catalytic step 2 spliceosome"/>
    <property type="evidence" value="ECO:0007669"/>
    <property type="project" value="TreeGrafter"/>
</dbReference>
<protein>
    <recommendedName>
        <fullName evidence="3">Peptidyl-prolyl cis-trans isomerase</fullName>
        <shortName evidence="3">PPIase</shortName>
        <ecNumber evidence="3">5.2.1.8</ecNumber>
    </recommendedName>
</protein>
<dbReference type="PROSITE" id="PS00170">
    <property type="entry name" value="CSA_PPIASE_1"/>
    <property type="match status" value="1"/>
</dbReference>
<name>A0A3M7B7Y5_HORWE</name>
<dbReference type="EMBL" id="QWIM01000336">
    <property type="protein sequence ID" value="RMY35962.1"/>
    <property type="molecule type" value="Genomic_DNA"/>
</dbReference>
<dbReference type="PROSITE" id="PS50072">
    <property type="entry name" value="CSA_PPIASE_2"/>
    <property type="match status" value="1"/>
</dbReference>
<sequence>MMISEIAVGLELMSVNQSSNQPTNQSLIRPPSTVGNREPLLCSVIFEIPKDNQFQRSRPVPRPASIGATRRVERTYATEDLIGDEKLDMSVTLHTTHGPIKLELFCQACPKTTYNFLALCASSGYDGSPFHRLIPNFMIQGGSPASGTIKESISVYGSMFEDEIKSSLRHHARGVLSMANKGPGTNGSQFFITLAPASHLDGKNTVFGRVLEGWDTLDKMEQVPVDKKSRPQTPVKIEKIQIHANPLADER</sequence>
<dbReference type="GO" id="GO:0003755">
    <property type="term" value="F:peptidyl-prolyl cis-trans isomerase activity"/>
    <property type="evidence" value="ECO:0007669"/>
    <property type="project" value="UniProtKB-UniRule"/>
</dbReference>
<dbReference type="InterPro" id="IPR029000">
    <property type="entry name" value="Cyclophilin-like_dom_sf"/>
</dbReference>
<dbReference type="InterPro" id="IPR044666">
    <property type="entry name" value="Cyclophilin_A-like"/>
</dbReference>
<comment type="catalytic activity">
    <reaction evidence="1 3">
        <text>[protein]-peptidylproline (omega=180) = [protein]-peptidylproline (omega=0)</text>
        <dbReference type="Rhea" id="RHEA:16237"/>
        <dbReference type="Rhea" id="RHEA-COMP:10747"/>
        <dbReference type="Rhea" id="RHEA-COMP:10748"/>
        <dbReference type="ChEBI" id="CHEBI:83833"/>
        <dbReference type="ChEBI" id="CHEBI:83834"/>
        <dbReference type="EC" id="5.2.1.8"/>
    </reaction>
</comment>
<proteinExistence type="inferred from homology"/>
<feature type="domain" description="PPIase cyclophilin-type" evidence="4">
    <location>
        <begin position="94"/>
        <end position="242"/>
    </location>
</feature>
<dbReference type="PANTHER" id="PTHR45625">
    <property type="entry name" value="PEPTIDYL-PROLYL CIS-TRANS ISOMERASE-RELATED"/>
    <property type="match status" value="1"/>
</dbReference>
<accession>A0A3M7B7Y5</accession>
<dbReference type="Pfam" id="PF00160">
    <property type="entry name" value="Pro_isomerase"/>
    <property type="match status" value="1"/>
</dbReference>
<evidence type="ECO:0000256" key="1">
    <source>
        <dbReference type="ARBA" id="ARBA00000971"/>
    </source>
</evidence>
<comment type="similarity">
    <text evidence="2">Belongs to the cyclophilin-type PPIase family. PPIL3 subfamily.</text>
</comment>
<dbReference type="PANTHER" id="PTHR45625:SF2">
    <property type="entry name" value="PEPTIDYL-PROLYL CIS-TRANS ISOMERASE-LIKE 3"/>
    <property type="match status" value="1"/>
</dbReference>
<dbReference type="PRINTS" id="PR00153">
    <property type="entry name" value="CSAPPISMRASE"/>
</dbReference>
<dbReference type="GO" id="GO:0006457">
    <property type="term" value="P:protein folding"/>
    <property type="evidence" value="ECO:0007669"/>
    <property type="project" value="InterPro"/>
</dbReference>
<dbReference type="Gene3D" id="2.40.100.10">
    <property type="entry name" value="Cyclophilin-like"/>
    <property type="match status" value="1"/>
</dbReference>
<keyword evidence="3" id="KW-0697">Rotamase</keyword>